<dbReference type="GeneID" id="72463680"/>
<keyword evidence="1" id="KW-0175">Coiled coil</keyword>
<protein>
    <submittedName>
        <fullName evidence="3">IS110 family transposase</fullName>
    </submittedName>
</protein>
<dbReference type="RefSeq" id="WP_006873211.1">
    <property type="nucleotide sequence ID" value="NZ_CP094682.1"/>
</dbReference>
<dbReference type="GO" id="GO:0004803">
    <property type="term" value="F:transposase activity"/>
    <property type="evidence" value="ECO:0007669"/>
    <property type="project" value="InterPro"/>
</dbReference>
<proteinExistence type="predicted"/>
<accession>A0A3E3IHR7</accession>
<dbReference type="Proteomes" id="UP000260828">
    <property type="component" value="Unassembled WGS sequence"/>
</dbReference>
<feature type="domain" description="Transposase IS116/IS110/IS902 C-terminal" evidence="2">
    <location>
        <begin position="285"/>
        <end position="368"/>
    </location>
</feature>
<organism evidence="3 4">
    <name type="scientific">Anaerotruncus colihominis</name>
    <dbReference type="NCBI Taxonomy" id="169435"/>
    <lineage>
        <taxon>Bacteria</taxon>
        <taxon>Bacillati</taxon>
        <taxon>Bacillota</taxon>
        <taxon>Clostridia</taxon>
        <taxon>Eubacteriales</taxon>
        <taxon>Oscillospiraceae</taxon>
        <taxon>Anaerotruncus</taxon>
    </lineage>
</organism>
<evidence type="ECO:0000313" key="4">
    <source>
        <dbReference type="Proteomes" id="UP000260828"/>
    </source>
</evidence>
<evidence type="ECO:0000313" key="3">
    <source>
        <dbReference type="EMBL" id="RGE66635.1"/>
    </source>
</evidence>
<comment type="caution">
    <text evidence="3">The sequence shown here is derived from an EMBL/GenBank/DDBJ whole genome shotgun (WGS) entry which is preliminary data.</text>
</comment>
<evidence type="ECO:0000259" key="2">
    <source>
        <dbReference type="Pfam" id="PF02371"/>
    </source>
</evidence>
<dbReference type="Pfam" id="PF02371">
    <property type="entry name" value="Transposase_20"/>
    <property type="match status" value="1"/>
</dbReference>
<sequence>MGYKNAKEYINKGFVLNDDMLKNSKPFGRDYFNELPERIREIRASGRWAYQKIADVFEQCSYDYDKNRETTKAFYAFVQNKLRFAFTGKTAAGLISERAALDSPTMDLDAIVVNAAHMKALPGLKTDMKDAEWIADLLRHGLLKASYIPSRGQREIREITRYRKSLTEEWCRESNRLQKILEGANIKLDSVVKDINGKSVRKLLKKIIEDDVPTSEEEISKMIHGRMRSKLGQLVTAIEGITTPLQRKRLAQVIDHIDDLNRRIADLDKLVQDYMDEYEAVIIALCDIPGIARRSAEVFLAEIGLDMSRFPSAAHLCSWAGVCPGNCQSAGRRKHGKTINGNMLLKTILTQCAKSARSVKGAYFSVQYQRIAARRGKNRATLAVAHSMLIAIYHMLRSNVPFRDLASDYYDSFNRDRKIHGYLKRLKALGWEPDALPGSA</sequence>
<dbReference type="PANTHER" id="PTHR33055">
    <property type="entry name" value="TRANSPOSASE FOR INSERTION SEQUENCE ELEMENT IS1111A"/>
    <property type="match status" value="1"/>
</dbReference>
<dbReference type="InterPro" id="IPR047650">
    <property type="entry name" value="Transpos_IS110"/>
</dbReference>
<dbReference type="Pfam" id="PF13310">
    <property type="entry name" value="Virulence_RhuM"/>
    <property type="match status" value="1"/>
</dbReference>
<dbReference type="GO" id="GO:0006313">
    <property type="term" value="P:DNA transposition"/>
    <property type="evidence" value="ECO:0007669"/>
    <property type="project" value="InterPro"/>
</dbReference>
<dbReference type="EMBL" id="QVME01000007">
    <property type="protein sequence ID" value="RGE66635.1"/>
    <property type="molecule type" value="Genomic_DNA"/>
</dbReference>
<name>A0A3E3IHR7_9FIRM</name>
<reference evidence="3 4" key="1">
    <citation type="submission" date="2018-08" db="EMBL/GenBank/DDBJ databases">
        <title>A genome reference for cultivated species of the human gut microbiota.</title>
        <authorList>
            <person name="Zou Y."/>
            <person name="Xue W."/>
            <person name="Luo G."/>
        </authorList>
    </citation>
    <scope>NUCLEOTIDE SEQUENCE [LARGE SCALE GENOMIC DNA]</scope>
    <source>
        <strain evidence="3 4">TF05-12AC</strain>
    </source>
</reference>
<dbReference type="InterPro" id="IPR003346">
    <property type="entry name" value="Transposase_20"/>
</dbReference>
<evidence type="ECO:0000256" key="1">
    <source>
        <dbReference type="SAM" id="Coils"/>
    </source>
</evidence>
<dbReference type="InterPro" id="IPR011204">
    <property type="entry name" value="Virulence_RhuM-like"/>
</dbReference>
<dbReference type="PANTHER" id="PTHR33055:SF15">
    <property type="entry name" value="TRANSPOSASE-RELATED"/>
    <property type="match status" value="1"/>
</dbReference>
<dbReference type="NCBIfam" id="NF033542">
    <property type="entry name" value="transpos_IS110"/>
    <property type="match status" value="1"/>
</dbReference>
<feature type="coiled-coil region" evidence="1">
    <location>
        <begin position="250"/>
        <end position="277"/>
    </location>
</feature>
<dbReference type="AlphaFoldDB" id="A0A3E3IHR7"/>
<dbReference type="GO" id="GO:0003677">
    <property type="term" value="F:DNA binding"/>
    <property type="evidence" value="ECO:0007669"/>
    <property type="project" value="InterPro"/>
</dbReference>
<gene>
    <name evidence="3" type="ORF">DXC40_12730</name>
</gene>